<gene>
    <name evidence="10" type="primary">8232708</name>
    <name evidence="9" type="ORF">Phum_PHUM045420</name>
</gene>
<evidence type="ECO:0000259" key="7">
    <source>
        <dbReference type="PROSITE" id="PS50888"/>
    </source>
</evidence>
<dbReference type="SUPFAM" id="SSF47459">
    <property type="entry name" value="HLH, helix-loop-helix DNA-binding domain"/>
    <property type="match status" value="1"/>
</dbReference>
<feature type="region of interest" description="Disordered" evidence="6">
    <location>
        <begin position="478"/>
        <end position="517"/>
    </location>
</feature>
<keyword evidence="3" id="KW-0238">DNA-binding</keyword>
<dbReference type="EMBL" id="AAZO01000531">
    <property type="status" value="NOT_ANNOTATED_CDS"/>
    <property type="molecule type" value="Genomic_DNA"/>
</dbReference>
<keyword evidence="2" id="KW-0805">Transcription regulation</keyword>
<dbReference type="GeneID" id="8232708"/>
<dbReference type="VEuPathDB" id="VectorBase:PHUM045420"/>
<feature type="compositionally biased region" description="Basic and acidic residues" evidence="6">
    <location>
        <begin position="281"/>
        <end position="295"/>
    </location>
</feature>
<dbReference type="GO" id="GO:0005634">
    <property type="term" value="C:nucleus"/>
    <property type="evidence" value="ECO:0007669"/>
    <property type="project" value="UniProtKB-SubCell"/>
</dbReference>
<dbReference type="InterPro" id="IPR036638">
    <property type="entry name" value="HLH_DNA-bd_sf"/>
</dbReference>
<evidence type="ECO:0000313" key="10">
    <source>
        <dbReference type="EnsemblMetazoa" id="PHUM045420-PA"/>
    </source>
</evidence>
<dbReference type="InParanoid" id="E0VAV5"/>
<dbReference type="SMART" id="SM00511">
    <property type="entry name" value="ORANGE"/>
    <property type="match status" value="1"/>
</dbReference>
<feature type="compositionally biased region" description="Basic and acidic residues" evidence="6">
    <location>
        <begin position="588"/>
        <end position="599"/>
    </location>
</feature>
<dbReference type="PANTHER" id="PTHR10985">
    <property type="entry name" value="BASIC HELIX-LOOP-HELIX TRANSCRIPTION FACTOR, HES-RELATED"/>
    <property type="match status" value="1"/>
</dbReference>
<feature type="region of interest" description="Disordered" evidence="6">
    <location>
        <begin position="270"/>
        <end position="349"/>
    </location>
</feature>
<reference evidence="10" key="3">
    <citation type="submission" date="2021-02" db="UniProtKB">
        <authorList>
            <consortium name="EnsemblMetazoa"/>
        </authorList>
    </citation>
    <scope>IDENTIFICATION</scope>
    <source>
        <strain evidence="10">USDA</strain>
    </source>
</reference>
<dbReference type="InterPro" id="IPR003650">
    <property type="entry name" value="Orange_dom"/>
</dbReference>
<accession>E0VAV5</accession>
<organism>
    <name type="scientific">Pediculus humanus subsp. corporis</name>
    <name type="common">Body louse</name>
    <dbReference type="NCBI Taxonomy" id="121224"/>
    <lineage>
        <taxon>Eukaryota</taxon>
        <taxon>Metazoa</taxon>
        <taxon>Ecdysozoa</taxon>
        <taxon>Arthropoda</taxon>
        <taxon>Hexapoda</taxon>
        <taxon>Insecta</taxon>
        <taxon>Pterygota</taxon>
        <taxon>Neoptera</taxon>
        <taxon>Paraneoptera</taxon>
        <taxon>Psocodea</taxon>
        <taxon>Troctomorpha</taxon>
        <taxon>Phthiraptera</taxon>
        <taxon>Anoplura</taxon>
        <taxon>Pediculidae</taxon>
        <taxon>Pediculus</taxon>
    </lineage>
</organism>
<dbReference type="Pfam" id="PF07527">
    <property type="entry name" value="Hairy_orange"/>
    <property type="match status" value="1"/>
</dbReference>
<evidence type="ECO:0000256" key="1">
    <source>
        <dbReference type="ARBA" id="ARBA00004123"/>
    </source>
</evidence>
<dbReference type="PROSITE" id="PS51054">
    <property type="entry name" value="ORANGE"/>
    <property type="match status" value="1"/>
</dbReference>
<feature type="region of interest" description="Disordered" evidence="6">
    <location>
        <begin position="587"/>
        <end position="615"/>
    </location>
</feature>
<dbReference type="Gene3D" id="4.10.280.10">
    <property type="entry name" value="Helix-loop-helix DNA-binding domain"/>
    <property type="match status" value="1"/>
</dbReference>
<dbReference type="CTD" id="8232708"/>
<dbReference type="InterPro" id="IPR011598">
    <property type="entry name" value="bHLH_dom"/>
</dbReference>
<keyword evidence="5" id="KW-0539">Nucleus</keyword>
<feature type="compositionally biased region" description="Polar residues" evidence="6">
    <location>
        <begin position="296"/>
        <end position="342"/>
    </location>
</feature>
<dbReference type="SUPFAM" id="SSF158457">
    <property type="entry name" value="Orange domain-like"/>
    <property type="match status" value="1"/>
</dbReference>
<reference evidence="9" key="1">
    <citation type="submission" date="2007-04" db="EMBL/GenBank/DDBJ databases">
        <title>Annotation of Pediculus humanus corporis strain USDA.</title>
        <authorList>
            <person name="Kirkness E."/>
            <person name="Hannick L."/>
            <person name="Hass B."/>
            <person name="Bruggner R."/>
            <person name="Lawson D."/>
            <person name="Bidwell S."/>
            <person name="Joardar V."/>
            <person name="Caler E."/>
            <person name="Walenz B."/>
            <person name="Inman J."/>
            <person name="Schobel S."/>
            <person name="Galinsky K."/>
            <person name="Amedeo P."/>
            <person name="Strausberg R."/>
        </authorList>
    </citation>
    <scope>NUCLEOTIDE SEQUENCE</scope>
    <source>
        <strain evidence="9">USDA</strain>
    </source>
</reference>
<dbReference type="STRING" id="121224.E0VAV5"/>
<dbReference type="CDD" id="cd18913">
    <property type="entry name" value="bHLH-O_hairy_like"/>
    <property type="match status" value="1"/>
</dbReference>
<comment type="subcellular location">
    <subcellularLocation>
        <location evidence="1">Nucleus</location>
    </subcellularLocation>
</comment>
<evidence type="ECO:0000256" key="6">
    <source>
        <dbReference type="SAM" id="MobiDB-lite"/>
    </source>
</evidence>
<reference evidence="9" key="2">
    <citation type="submission" date="2007-04" db="EMBL/GenBank/DDBJ databases">
        <title>The genome of the human body louse.</title>
        <authorList>
            <consortium name="The Human Body Louse Genome Consortium"/>
            <person name="Kirkness E."/>
            <person name="Walenz B."/>
            <person name="Hass B."/>
            <person name="Bruggner R."/>
            <person name="Strausberg R."/>
        </authorList>
    </citation>
    <scope>NUCLEOTIDE SEQUENCE</scope>
    <source>
        <strain evidence="9">USDA</strain>
    </source>
</reference>
<dbReference type="FunFam" id="4.10.280.10:FF:000009">
    <property type="entry name" value="Transcription factor HES-1"/>
    <property type="match status" value="1"/>
</dbReference>
<evidence type="ECO:0000256" key="3">
    <source>
        <dbReference type="ARBA" id="ARBA00023125"/>
    </source>
</evidence>
<dbReference type="Proteomes" id="UP000009046">
    <property type="component" value="Unassembled WGS sequence"/>
</dbReference>
<dbReference type="HOGENOM" id="CLU_444326_0_0_1"/>
<dbReference type="OrthoDB" id="6085656at2759"/>
<feature type="domain" description="BHLH" evidence="7">
    <location>
        <begin position="28"/>
        <end position="85"/>
    </location>
</feature>
<dbReference type="GO" id="GO:0006355">
    <property type="term" value="P:regulation of DNA-templated transcription"/>
    <property type="evidence" value="ECO:0007669"/>
    <property type="project" value="InterPro"/>
</dbReference>
<evidence type="ECO:0000259" key="8">
    <source>
        <dbReference type="PROSITE" id="PS51054"/>
    </source>
</evidence>
<evidence type="ECO:0000256" key="2">
    <source>
        <dbReference type="ARBA" id="ARBA00023015"/>
    </source>
</evidence>
<dbReference type="Gene3D" id="6.10.250.980">
    <property type="match status" value="1"/>
</dbReference>
<dbReference type="GO" id="GO:0046983">
    <property type="term" value="F:protein dimerization activity"/>
    <property type="evidence" value="ECO:0007669"/>
    <property type="project" value="InterPro"/>
</dbReference>
<dbReference type="EnsemblMetazoa" id="PHUM045420-RA">
    <property type="protein sequence ID" value="PHUM045420-PA"/>
    <property type="gene ID" value="PHUM045420"/>
</dbReference>
<dbReference type="KEGG" id="phu:Phum_PHUM045420"/>
<feature type="compositionally biased region" description="Polar residues" evidence="6">
    <location>
        <begin position="270"/>
        <end position="279"/>
    </location>
</feature>
<dbReference type="InterPro" id="IPR050370">
    <property type="entry name" value="HES_HEY"/>
</dbReference>
<dbReference type="RefSeq" id="XP_002423249.1">
    <property type="nucleotide sequence ID" value="XM_002423204.1"/>
</dbReference>
<dbReference type="Pfam" id="PF00010">
    <property type="entry name" value="HLH"/>
    <property type="match status" value="1"/>
</dbReference>
<protein>
    <submittedName>
        <fullName evidence="9 10">Transcription factor hes-1, putative</fullName>
    </submittedName>
</protein>
<dbReference type="SMART" id="SM00353">
    <property type="entry name" value="HLH"/>
    <property type="match status" value="1"/>
</dbReference>
<evidence type="ECO:0000313" key="9">
    <source>
        <dbReference type="EMBL" id="EEB10511.1"/>
    </source>
</evidence>
<dbReference type="AlphaFoldDB" id="E0VAV5"/>
<feature type="domain" description="Orange" evidence="8">
    <location>
        <begin position="104"/>
        <end position="137"/>
    </location>
</feature>
<evidence type="ECO:0000313" key="11">
    <source>
        <dbReference type="Proteomes" id="UP000009046"/>
    </source>
</evidence>
<dbReference type="PROSITE" id="PS50888">
    <property type="entry name" value="BHLH"/>
    <property type="match status" value="1"/>
</dbReference>
<dbReference type="eggNOG" id="KOG4304">
    <property type="taxonomic scope" value="Eukaryota"/>
</dbReference>
<proteinExistence type="predicted"/>
<evidence type="ECO:0000256" key="4">
    <source>
        <dbReference type="ARBA" id="ARBA00023163"/>
    </source>
</evidence>
<name>E0VAV5_PEDHC</name>
<sequence length="615" mass="69395">MPVSEDEFERPPVVQVATNQRTMSKAEQRKSNKPIMEKRRRARINHCLNELKTLILDAMKKDPARHSKLEKADILEMTVKHLQQIQRQQLASAVAADPGVIMRFKNGFDECAAEVSRYISRLDGVDNGVKQRLTAHLHRCVSSIQHISTFPHQSMFSTFNQNCDKNTIVLPNVPAIPEDVNNNNNNNQNVERIQIPNGLHLIPSRLPTGELALLVPNSNHMSTFLNATAGNTFQFSSNTNVTSVLNPILGGTLNSTSNYPSAFTAVNKNQEYPSPTSTADIIKKEPNLSEKDDLKSSSYLNRSTDQSSYNQNYNFKVTESLNGGKTMTDNQEYKNSNLTNGQDLHEGSRNYDKYETFPCKSLDESDYDNKISQRASSSSFQRNAADSTTSFTQIKEETVESGFKPFHVDIPNSHLKAHISLSKNVNEIKTPLQIQHKPNPNFTINPNKLYQKSSPHKFSRYYSNVESSYSDVGKPDTAFDNISKRDENNDVNNYPGRDYTVSTNGKLTSSQEETTATTTTTKITENLYKNGKRSFHNESSDMIPATTSAEPQNKIQRISLNVTLTDDQSKSEQNNKNRCKRISVIVEDSSKNNTKENNKEIQMSVSSQKDMWRPW</sequence>
<keyword evidence="11" id="KW-1185">Reference proteome</keyword>
<dbReference type="EMBL" id="DS235016">
    <property type="protein sequence ID" value="EEB10511.1"/>
    <property type="molecule type" value="Genomic_DNA"/>
</dbReference>
<dbReference type="GO" id="GO:1990837">
    <property type="term" value="F:sequence-specific double-stranded DNA binding"/>
    <property type="evidence" value="ECO:0007669"/>
    <property type="project" value="UniProtKB-ARBA"/>
</dbReference>
<evidence type="ECO:0000256" key="5">
    <source>
        <dbReference type="ARBA" id="ARBA00023242"/>
    </source>
</evidence>
<keyword evidence="4" id="KW-0804">Transcription</keyword>
<feature type="compositionally biased region" description="Polar residues" evidence="6">
    <location>
        <begin position="500"/>
        <end position="511"/>
    </location>
</feature>